<dbReference type="EMBL" id="LUGM01000002">
    <property type="protein sequence ID" value="KYH14242.1"/>
    <property type="molecule type" value="Genomic_DNA"/>
</dbReference>
<sequence length="198" mass="23305">MFISNHKNNDKYENEVNNLDELEQELLDEGVLDSEFFEELNGNLDIDFKNNENLSTGTTPRQTYSTILKVFFDDYVELSSCRDRFSAMIDIGIFDEESFEIIFNIKWQAEHTLKMYKNLMQNRFEDSKLLDNQCKNIDYRIRKSLELEINALNKFEVGIKENNQELAQAGLDENEKALNIISPILEDIQEIMINAFYE</sequence>
<dbReference type="Proteomes" id="UP000075418">
    <property type="component" value="Unassembled WGS sequence"/>
</dbReference>
<evidence type="ECO:0000313" key="2">
    <source>
        <dbReference type="Proteomes" id="UP000075418"/>
    </source>
</evidence>
<evidence type="ECO:0000313" key="1">
    <source>
        <dbReference type="EMBL" id="KYH14242.1"/>
    </source>
</evidence>
<proteinExistence type="predicted"/>
<gene>
    <name evidence="1" type="ORF">A0131_05555</name>
</gene>
<organism evidence="1 2">
    <name type="scientific">Staphylococcus kloosii</name>
    <dbReference type="NCBI Taxonomy" id="29384"/>
    <lineage>
        <taxon>Bacteria</taxon>
        <taxon>Bacillati</taxon>
        <taxon>Bacillota</taxon>
        <taxon>Bacilli</taxon>
        <taxon>Bacillales</taxon>
        <taxon>Staphylococcaceae</taxon>
        <taxon>Staphylococcus</taxon>
    </lineage>
</organism>
<dbReference type="AlphaFoldDB" id="A0A151A4G8"/>
<comment type="caution">
    <text evidence="1">The sequence shown here is derived from an EMBL/GenBank/DDBJ whole genome shotgun (WGS) entry which is preliminary data.</text>
</comment>
<protein>
    <submittedName>
        <fullName evidence="1">Uncharacterized protein</fullName>
    </submittedName>
</protein>
<reference evidence="1 2" key="1">
    <citation type="submission" date="2016-02" db="EMBL/GenBank/DDBJ databases">
        <title>Draft genome sequence of hydrocarbon degrading Staphylococcus saprophyticus Strain CNV2, isolated from crude-oil contaminated soil from Noonmati Oil Refinery, Guwahati, Assam, India.</title>
        <authorList>
            <person name="Mukherjee A."/>
            <person name="Chettri B."/>
            <person name="Langpoklakpam J."/>
            <person name="Singh A.K."/>
            <person name="Chattopadhyay D.J."/>
        </authorList>
    </citation>
    <scope>NUCLEOTIDE SEQUENCE [LARGE SCALE GENOMIC DNA]</scope>
    <source>
        <strain evidence="1 2">CNV2</strain>
    </source>
</reference>
<dbReference type="RefSeq" id="WP_061854428.1">
    <property type="nucleotide sequence ID" value="NZ_LUGM01000002.1"/>
</dbReference>
<name>A0A151A4G8_9STAP</name>
<accession>A0A151A4G8</accession>